<name>A0A7S1AQY0_NOCSC</name>
<dbReference type="Pfam" id="PF00728">
    <property type="entry name" value="Glyco_hydro_20"/>
    <property type="match status" value="1"/>
</dbReference>
<dbReference type="EMBL" id="HBFQ01051461">
    <property type="protein sequence ID" value="CAD8862382.1"/>
    <property type="molecule type" value="Transcribed_RNA"/>
</dbReference>
<proteinExistence type="inferred from homology"/>
<keyword evidence="5 6" id="KW-0326">Glycosidase</keyword>
<evidence type="ECO:0000259" key="9">
    <source>
        <dbReference type="Pfam" id="PF14845"/>
    </source>
</evidence>
<dbReference type="Gene3D" id="3.20.20.80">
    <property type="entry name" value="Glycosidases"/>
    <property type="match status" value="1"/>
</dbReference>
<comment type="catalytic activity">
    <reaction evidence="1 6">
        <text>Hydrolysis of terminal non-reducing N-acetyl-D-hexosamine residues in N-acetyl-beta-D-hexosaminides.</text>
        <dbReference type="EC" id="3.2.1.52"/>
    </reaction>
</comment>
<evidence type="ECO:0000256" key="2">
    <source>
        <dbReference type="ARBA" id="ARBA00006285"/>
    </source>
</evidence>
<evidence type="ECO:0000256" key="3">
    <source>
        <dbReference type="ARBA" id="ARBA00022801"/>
    </source>
</evidence>
<dbReference type="GO" id="GO:0005975">
    <property type="term" value="P:carbohydrate metabolic process"/>
    <property type="evidence" value="ECO:0007669"/>
    <property type="project" value="InterPro"/>
</dbReference>
<evidence type="ECO:0000256" key="6">
    <source>
        <dbReference type="PIRNR" id="PIRNR001093"/>
    </source>
</evidence>
<comment type="similarity">
    <text evidence="2 6">Belongs to the glycosyl hydrolase 20 family.</text>
</comment>
<dbReference type="GO" id="GO:0030203">
    <property type="term" value="P:glycosaminoglycan metabolic process"/>
    <property type="evidence" value="ECO:0007669"/>
    <property type="project" value="TreeGrafter"/>
</dbReference>
<dbReference type="GO" id="GO:0004563">
    <property type="term" value="F:beta-N-acetylhexosaminidase activity"/>
    <property type="evidence" value="ECO:0007669"/>
    <property type="project" value="UniProtKB-EC"/>
</dbReference>
<evidence type="ECO:0000313" key="10">
    <source>
        <dbReference type="EMBL" id="CAD8862382.1"/>
    </source>
</evidence>
<evidence type="ECO:0000256" key="1">
    <source>
        <dbReference type="ARBA" id="ARBA00001231"/>
    </source>
</evidence>
<evidence type="ECO:0000256" key="4">
    <source>
        <dbReference type="ARBA" id="ARBA00023180"/>
    </source>
</evidence>
<dbReference type="EC" id="3.2.1.52" evidence="6"/>
<dbReference type="SUPFAM" id="SSF51445">
    <property type="entry name" value="(Trans)glycosidases"/>
    <property type="match status" value="1"/>
</dbReference>
<organism evidence="10">
    <name type="scientific">Noctiluca scintillans</name>
    <name type="common">Sea sparkle</name>
    <name type="synonym">Red tide dinoflagellate</name>
    <dbReference type="NCBI Taxonomy" id="2966"/>
    <lineage>
        <taxon>Eukaryota</taxon>
        <taxon>Sar</taxon>
        <taxon>Alveolata</taxon>
        <taxon>Dinophyceae</taxon>
        <taxon>Noctilucales</taxon>
        <taxon>Noctilucaceae</taxon>
        <taxon>Noctiluca</taxon>
    </lineage>
</organism>
<dbReference type="InterPro" id="IPR025705">
    <property type="entry name" value="Beta_hexosaminidase_sua/sub"/>
</dbReference>
<dbReference type="PRINTS" id="PR00738">
    <property type="entry name" value="GLHYDRLASE20"/>
</dbReference>
<dbReference type="GO" id="GO:0005764">
    <property type="term" value="C:lysosome"/>
    <property type="evidence" value="ECO:0007669"/>
    <property type="project" value="TreeGrafter"/>
</dbReference>
<feature type="active site" description="Proton donor" evidence="7">
    <location>
        <position position="304"/>
    </location>
</feature>
<keyword evidence="4" id="KW-0325">Glycoprotein</keyword>
<dbReference type="InterPro" id="IPR029019">
    <property type="entry name" value="HEX_eukaryotic_N"/>
</dbReference>
<dbReference type="InterPro" id="IPR015883">
    <property type="entry name" value="Glyco_hydro_20_cat"/>
</dbReference>
<evidence type="ECO:0000256" key="5">
    <source>
        <dbReference type="ARBA" id="ARBA00023295"/>
    </source>
</evidence>
<protein>
    <recommendedName>
        <fullName evidence="6">Beta-hexosaminidase</fullName>
        <ecNumber evidence="6">3.2.1.52</ecNumber>
    </recommendedName>
</protein>
<feature type="domain" description="Glycoside hydrolase family 20 catalytic" evidence="8">
    <location>
        <begin position="157"/>
        <end position="459"/>
    </location>
</feature>
<dbReference type="Gene3D" id="3.30.379.10">
    <property type="entry name" value="Chitobiase/beta-hexosaminidase domain 2-like"/>
    <property type="match status" value="1"/>
</dbReference>
<reference evidence="10" key="1">
    <citation type="submission" date="2021-01" db="EMBL/GenBank/DDBJ databases">
        <authorList>
            <person name="Corre E."/>
            <person name="Pelletier E."/>
            <person name="Niang G."/>
            <person name="Scheremetjew M."/>
            <person name="Finn R."/>
            <person name="Kale V."/>
            <person name="Holt S."/>
            <person name="Cochrane G."/>
            <person name="Meng A."/>
            <person name="Brown T."/>
            <person name="Cohen L."/>
        </authorList>
    </citation>
    <scope>NUCLEOTIDE SEQUENCE</scope>
</reference>
<dbReference type="InterPro" id="IPR017853">
    <property type="entry name" value="GH"/>
</dbReference>
<dbReference type="GO" id="GO:0006689">
    <property type="term" value="P:ganglioside catabolic process"/>
    <property type="evidence" value="ECO:0007669"/>
    <property type="project" value="TreeGrafter"/>
</dbReference>
<sequence>MLTFVLYAVSTFAEPIPAGSPLWPHPLSYTAGTTRTSLDPNLLSLTVTAVEPARGLLNSALERFRRQAFIHEGSEMKASPVHSLEVSVSENSELQLHVDESYVLHVPVSGVATLSATTVFGAYHGLHTLSQLISFNFTSGCYELEGAPWHIEDRPLYPHRELLVDSSRHFEPVVVLTHLIDSMAMAKINVLHWHIIDSQSFPAPSRIHPEFSEKGAFSAGERYTWQELQEVVEYGRARGVRVVPEFDVPAHTDSWAKSHPELFPMSCKAALDPANDMVYEVIGELLQDWSEVFTDDVVHLGTDELIESCWNNTLDVTFMAAHGIESFGDLFGYFVEKVVGIANNIGKRATVWDESIIRSNRTPANAVVQIWHGDPGLLQKAITAGHDAVYTPDGPWYLDGLGVTWEDMYKIDPAANLKEAPGRVLGGGGEMWGETVDPSDLELTVWPRLAAIAERLWSPVSVTSQGPDAARDRLEAFRCFLLQRGVGSGPVGGRGRDAPPGPGSCLQLDLLV</sequence>
<evidence type="ECO:0000256" key="7">
    <source>
        <dbReference type="PIRSR" id="PIRSR001093-1"/>
    </source>
</evidence>
<feature type="domain" description="Beta-hexosaminidase eukaryotic type N-terminal" evidence="9">
    <location>
        <begin position="22"/>
        <end position="132"/>
    </location>
</feature>
<dbReference type="PANTHER" id="PTHR22600:SF21">
    <property type="entry name" value="BETA-HEXOSAMINIDASE A"/>
    <property type="match status" value="1"/>
</dbReference>
<evidence type="ECO:0000259" key="8">
    <source>
        <dbReference type="Pfam" id="PF00728"/>
    </source>
</evidence>
<dbReference type="PIRSF" id="PIRSF001093">
    <property type="entry name" value="B-hxosamndse_ab_euk"/>
    <property type="match status" value="1"/>
</dbReference>
<dbReference type="PANTHER" id="PTHR22600">
    <property type="entry name" value="BETA-HEXOSAMINIDASE"/>
    <property type="match status" value="1"/>
</dbReference>
<dbReference type="AlphaFoldDB" id="A0A7S1AQY0"/>
<dbReference type="Pfam" id="PF14845">
    <property type="entry name" value="Glycohydro_20b2"/>
    <property type="match status" value="1"/>
</dbReference>
<dbReference type="InterPro" id="IPR029018">
    <property type="entry name" value="Hex-like_dom2"/>
</dbReference>
<gene>
    <name evidence="10" type="ORF">NSCI0253_LOCUS36737</name>
</gene>
<dbReference type="GO" id="GO:0016020">
    <property type="term" value="C:membrane"/>
    <property type="evidence" value="ECO:0007669"/>
    <property type="project" value="TreeGrafter"/>
</dbReference>
<keyword evidence="3 6" id="KW-0378">Hydrolase</keyword>
<accession>A0A7S1AQY0</accession>
<dbReference type="SUPFAM" id="SSF55545">
    <property type="entry name" value="beta-N-acetylhexosaminidase-like domain"/>
    <property type="match status" value="1"/>
</dbReference>